<dbReference type="EMBL" id="MU151095">
    <property type="protein sequence ID" value="KAF9450878.1"/>
    <property type="molecule type" value="Genomic_DNA"/>
</dbReference>
<name>A0A9P6C766_9AGAR</name>
<comment type="caution">
    <text evidence="1">The sequence shown here is derived from an EMBL/GenBank/DDBJ whole genome shotgun (WGS) entry which is preliminary data.</text>
</comment>
<accession>A0A9P6C766</accession>
<protein>
    <submittedName>
        <fullName evidence="1">Uncharacterized protein</fullName>
    </submittedName>
</protein>
<evidence type="ECO:0000313" key="2">
    <source>
        <dbReference type="Proteomes" id="UP000807342"/>
    </source>
</evidence>
<organism evidence="1 2">
    <name type="scientific">Macrolepiota fuliginosa MF-IS2</name>
    <dbReference type="NCBI Taxonomy" id="1400762"/>
    <lineage>
        <taxon>Eukaryota</taxon>
        <taxon>Fungi</taxon>
        <taxon>Dikarya</taxon>
        <taxon>Basidiomycota</taxon>
        <taxon>Agaricomycotina</taxon>
        <taxon>Agaricomycetes</taxon>
        <taxon>Agaricomycetidae</taxon>
        <taxon>Agaricales</taxon>
        <taxon>Agaricineae</taxon>
        <taxon>Agaricaceae</taxon>
        <taxon>Macrolepiota</taxon>
    </lineage>
</organism>
<dbReference type="AlphaFoldDB" id="A0A9P6C766"/>
<dbReference type="Proteomes" id="UP000807342">
    <property type="component" value="Unassembled WGS sequence"/>
</dbReference>
<reference evidence="1" key="1">
    <citation type="submission" date="2020-11" db="EMBL/GenBank/DDBJ databases">
        <authorList>
            <consortium name="DOE Joint Genome Institute"/>
            <person name="Ahrendt S."/>
            <person name="Riley R."/>
            <person name="Andreopoulos W."/>
            <person name="Labutti K."/>
            <person name="Pangilinan J."/>
            <person name="Ruiz-Duenas F.J."/>
            <person name="Barrasa J.M."/>
            <person name="Sanchez-Garcia M."/>
            <person name="Camarero S."/>
            <person name="Miyauchi S."/>
            <person name="Serrano A."/>
            <person name="Linde D."/>
            <person name="Babiker R."/>
            <person name="Drula E."/>
            <person name="Ayuso-Fernandez I."/>
            <person name="Pacheco R."/>
            <person name="Padilla G."/>
            <person name="Ferreira P."/>
            <person name="Barriuso J."/>
            <person name="Kellner H."/>
            <person name="Castanera R."/>
            <person name="Alfaro M."/>
            <person name="Ramirez L."/>
            <person name="Pisabarro A.G."/>
            <person name="Kuo A."/>
            <person name="Tritt A."/>
            <person name="Lipzen A."/>
            <person name="He G."/>
            <person name="Yan M."/>
            <person name="Ng V."/>
            <person name="Cullen D."/>
            <person name="Martin F."/>
            <person name="Rosso M.-N."/>
            <person name="Henrissat B."/>
            <person name="Hibbett D."/>
            <person name="Martinez A.T."/>
            <person name="Grigoriev I.V."/>
        </authorList>
    </citation>
    <scope>NUCLEOTIDE SEQUENCE</scope>
    <source>
        <strain evidence="1">MF-IS2</strain>
    </source>
</reference>
<sequence length="252" mass="28327">MKLHDQACRYNRGRLCAGSQPIFLSRTMLPWLRFATAPSTLDDSDIQVIDQATFDVNPIEPALSMVFHCAKSALLSPTNLPVFTLSFKDSIILPRDIETLFNNIMIFVFHDPAGDDDHHPTSSAYHISTPSLSRYSNIPAGNMVKNLPHGHTYIWSSLDRRRVIYASWILTHVLAHALETMLSLRSDVVNQYDMLRRASASRVPNPVLLQLSDCVTIQSGHFDIERGCRVEDRLGGILGFLVCGIYSFRCHA</sequence>
<proteinExistence type="predicted"/>
<keyword evidence="2" id="KW-1185">Reference proteome</keyword>
<evidence type="ECO:0000313" key="1">
    <source>
        <dbReference type="EMBL" id="KAF9450878.1"/>
    </source>
</evidence>
<dbReference type="OrthoDB" id="5593907at2759"/>
<gene>
    <name evidence="1" type="ORF">P691DRAFT_773541</name>
</gene>